<proteinExistence type="predicted"/>
<dbReference type="EMBL" id="SRLO01000478">
    <property type="protein sequence ID" value="TNN54675.1"/>
    <property type="molecule type" value="Genomic_DNA"/>
</dbReference>
<reference evidence="2 3" key="1">
    <citation type="submission" date="2019-03" db="EMBL/GenBank/DDBJ databases">
        <title>First draft genome of Liparis tanakae, snailfish: a comprehensive survey of snailfish specific genes.</title>
        <authorList>
            <person name="Kim W."/>
            <person name="Song I."/>
            <person name="Jeong J.-H."/>
            <person name="Kim D."/>
            <person name="Kim S."/>
            <person name="Ryu S."/>
            <person name="Song J.Y."/>
            <person name="Lee S.K."/>
        </authorList>
    </citation>
    <scope>NUCLEOTIDE SEQUENCE [LARGE SCALE GENOMIC DNA]</scope>
    <source>
        <tissue evidence="2">Muscle</tissue>
    </source>
</reference>
<evidence type="ECO:0000256" key="1">
    <source>
        <dbReference type="SAM" id="MobiDB-lite"/>
    </source>
</evidence>
<gene>
    <name evidence="2" type="ORF">EYF80_035157</name>
</gene>
<comment type="caution">
    <text evidence="2">The sequence shown here is derived from an EMBL/GenBank/DDBJ whole genome shotgun (WGS) entry which is preliminary data.</text>
</comment>
<feature type="compositionally biased region" description="Basic and acidic residues" evidence="1">
    <location>
        <begin position="50"/>
        <end position="67"/>
    </location>
</feature>
<organism evidence="2 3">
    <name type="scientific">Liparis tanakae</name>
    <name type="common">Tanaka's snailfish</name>
    <dbReference type="NCBI Taxonomy" id="230148"/>
    <lineage>
        <taxon>Eukaryota</taxon>
        <taxon>Metazoa</taxon>
        <taxon>Chordata</taxon>
        <taxon>Craniata</taxon>
        <taxon>Vertebrata</taxon>
        <taxon>Euteleostomi</taxon>
        <taxon>Actinopterygii</taxon>
        <taxon>Neopterygii</taxon>
        <taxon>Teleostei</taxon>
        <taxon>Neoteleostei</taxon>
        <taxon>Acanthomorphata</taxon>
        <taxon>Eupercaria</taxon>
        <taxon>Perciformes</taxon>
        <taxon>Cottioidei</taxon>
        <taxon>Cottales</taxon>
        <taxon>Liparidae</taxon>
        <taxon>Liparis</taxon>
    </lineage>
</organism>
<dbReference type="AlphaFoldDB" id="A0A4Z2GNB0"/>
<evidence type="ECO:0000313" key="2">
    <source>
        <dbReference type="EMBL" id="TNN54675.1"/>
    </source>
</evidence>
<name>A0A4Z2GNB0_9TELE</name>
<feature type="compositionally biased region" description="Gly residues" evidence="1">
    <location>
        <begin position="37"/>
        <end position="49"/>
    </location>
</feature>
<feature type="region of interest" description="Disordered" evidence="1">
    <location>
        <begin position="1"/>
        <end position="69"/>
    </location>
</feature>
<protein>
    <submittedName>
        <fullName evidence="2">Uncharacterized protein</fullName>
    </submittedName>
</protein>
<sequence length="83" mass="8974">MLTAHFSLLGAPPAAPGAHRSHDPRVAPPTGERLGRGGENTGWRGGGGREGGEEERRRGGEEREQRGKWATRGLLRSRLLLLL</sequence>
<accession>A0A4Z2GNB0</accession>
<evidence type="ECO:0000313" key="3">
    <source>
        <dbReference type="Proteomes" id="UP000314294"/>
    </source>
</evidence>
<keyword evidence="3" id="KW-1185">Reference proteome</keyword>
<dbReference type="Proteomes" id="UP000314294">
    <property type="component" value="Unassembled WGS sequence"/>
</dbReference>